<comment type="similarity">
    <text evidence="1">Belongs to the peptidase C2 family.</text>
</comment>
<feature type="active site" evidence="6 7">
    <location>
        <position position="93"/>
    </location>
</feature>
<dbReference type="SUPFAM" id="SSF49758">
    <property type="entry name" value="Calpain large subunit, middle domain (domain III)"/>
    <property type="match status" value="1"/>
</dbReference>
<dbReference type="CTD" id="92291"/>
<dbReference type="InterPro" id="IPR001300">
    <property type="entry name" value="Peptidase_C2_calpain_cat"/>
</dbReference>
<dbReference type="InterPro" id="IPR036213">
    <property type="entry name" value="Calpain_III_sf"/>
</dbReference>
<dbReference type="InterPro" id="IPR000169">
    <property type="entry name" value="Pept_cys_AS"/>
</dbReference>
<dbReference type="Pfam" id="PF00648">
    <property type="entry name" value="Peptidase_C2"/>
    <property type="match status" value="1"/>
</dbReference>
<dbReference type="PROSITE" id="PS00139">
    <property type="entry name" value="THIOL_PROTEASE_CYS"/>
    <property type="match status" value="1"/>
</dbReference>
<dbReference type="AlphaFoldDB" id="A0A5F4WEB2"/>
<reference evidence="9" key="3">
    <citation type="submission" date="2025-09" db="UniProtKB">
        <authorList>
            <consortium name="Ensembl"/>
        </authorList>
    </citation>
    <scope>IDENTIFICATION</scope>
</reference>
<dbReference type="PRINTS" id="PR00704">
    <property type="entry name" value="CALPAIN"/>
</dbReference>
<dbReference type="PANTHER" id="PTHR10183:SF333">
    <property type="entry name" value="CALPAIN-13"/>
    <property type="match status" value="1"/>
</dbReference>
<evidence type="ECO:0000256" key="2">
    <source>
        <dbReference type="ARBA" id="ARBA00022670"/>
    </source>
</evidence>
<name>A0A5F4WEB2_CALJA</name>
<dbReference type="Gene3D" id="3.90.70.10">
    <property type="entry name" value="Cysteine proteinases"/>
    <property type="match status" value="1"/>
</dbReference>
<dbReference type="OMA" id="SCQDFQE"/>
<sequence>MAYNQEPSAETPIIKFRNQDFTTLWNHCLSTGQMFEDETFPAADSSIGQKLLKSKVVSSMLWKRPQELPGGDPHFIRDGVSRFDIKQGKAGDCWFLAALGALTQNPQYMRKILVDERQSFSHQYAGIFRFRFWQCGQWVEVVIDDRLPVQEDQCLFVHPLHNNQEFWPCLLEKAYAKLLGSYSDLHYGFLEDGLVDLTGGVVTNIHLRSSPQDLVMAVKTAIKAGSLITCNTPKGLTDTAEQMENGLVSLHAYTVTGAEQVQYRRRWEEIISLWNPWGWEGAEWRGRWSDGSQEWTETHDPRKSWLHKEQTDGEFWMSCQDFQQNFLNMFVCSQIPITLDYGNKLDEGWSQIMCKKQVILGNRAGVPEVAEYNFSVQEEPEGPNVVVCFTVAVTPPNLKAEDEIPPLRFEVISAGSQVPWFQQIFPPTFFFPFGNAVQVQDPDKKFHRNFTKTCQLAPGNYVVTVQTQRKSVEFLLRIFLKTPKNGRHVSSHFNHSLTGSPSEHGISEVLQNMASHESIFYRFAQQRLDIDATQLRSLLNQELLRGASEDTFSLDECRSMVALMELKVNGRLDQEEFARLWERLVQCQHVFQKVQTSPGILLSSDLGKAIDNTEFLRGIILSREVLHLVTLRYSDSFGRVSFPSLVCFLMRLEAVAKTFRKLSRDGKGLYLTEMEWMNLVMYS</sequence>
<gene>
    <name evidence="9" type="primary">CAPN13</name>
</gene>
<dbReference type="OrthoDB" id="424753at2759"/>
<evidence type="ECO:0000259" key="8">
    <source>
        <dbReference type="PROSITE" id="PS50203"/>
    </source>
</evidence>
<evidence type="ECO:0000256" key="4">
    <source>
        <dbReference type="ARBA" id="ARBA00022801"/>
    </source>
</evidence>
<proteinExistence type="inferred from homology"/>
<feature type="active site" evidence="6 7">
    <location>
        <position position="251"/>
    </location>
</feature>
<protein>
    <submittedName>
        <fullName evidence="9">Calpain 13</fullName>
    </submittedName>
</protein>
<keyword evidence="3" id="KW-0677">Repeat</keyword>
<keyword evidence="10" id="KW-1185">Reference proteome</keyword>
<dbReference type="GO" id="GO:0004198">
    <property type="term" value="F:calcium-dependent cysteine-type endopeptidase activity"/>
    <property type="evidence" value="ECO:0007669"/>
    <property type="project" value="InterPro"/>
</dbReference>
<dbReference type="CDD" id="cd16195">
    <property type="entry name" value="EFh_PEF_CAPN13_14"/>
    <property type="match status" value="1"/>
</dbReference>
<evidence type="ECO:0000256" key="1">
    <source>
        <dbReference type="ARBA" id="ARBA00007623"/>
    </source>
</evidence>
<dbReference type="GO" id="GO:0005737">
    <property type="term" value="C:cytoplasm"/>
    <property type="evidence" value="ECO:0007669"/>
    <property type="project" value="TreeGrafter"/>
</dbReference>
<keyword evidence="2 7" id="KW-0645">Protease</keyword>
<dbReference type="InterPro" id="IPR022684">
    <property type="entry name" value="Calpain_cysteine_protease"/>
</dbReference>
<dbReference type="InterPro" id="IPR038765">
    <property type="entry name" value="Papain-like_cys_pep_sf"/>
</dbReference>
<dbReference type="RefSeq" id="XP_008979172.2">
    <property type="nucleotide sequence ID" value="XM_008980924.4"/>
</dbReference>
<reference evidence="9" key="1">
    <citation type="submission" date="2009-03" db="EMBL/GenBank/DDBJ databases">
        <authorList>
            <person name="Warren W."/>
            <person name="Ye L."/>
            <person name="Minx P."/>
            <person name="Worley K."/>
            <person name="Gibbs R."/>
            <person name="Wilson R.K."/>
        </authorList>
    </citation>
    <scope>NUCLEOTIDE SEQUENCE [LARGE SCALE GENOMIC DNA]</scope>
</reference>
<evidence type="ECO:0000256" key="5">
    <source>
        <dbReference type="ARBA" id="ARBA00022807"/>
    </source>
</evidence>
<dbReference type="Proteomes" id="UP000008225">
    <property type="component" value="Chromosome 14"/>
</dbReference>
<dbReference type="InterPro" id="IPR011992">
    <property type="entry name" value="EF-hand-dom_pair"/>
</dbReference>
<dbReference type="SMART" id="SM00230">
    <property type="entry name" value="CysPc"/>
    <property type="match status" value="1"/>
</dbReference>
<evidence type="ECO:0000313" key="9">
    <source>
        <dbReference type="Ensembl" id="ENSCJAP00000075973.2"/>
    </source>
</evidence>
<keyword evidence="4 7" id="KW-0378">Hydrolase</keyword>
<dbReference type="InterPro" id="IPR054069">
    <property type="entry name" value="CAPN3/13-like_C_EFh"/>
</dbReference>
<dbReference type="SUPFAM" id="SSF47473">
    <property type="entry name" value="EF-hand"/>
    <property type="match status" value="1"/>
</dbReference>
<evidence type="ECO:0000256" key="3">
    <source>
        <dbReference type="ARBA" id="ARBA00022737"/>
    </source>
</evidence>
<dbReference type="Bgee" id="ENSCJAG00000003173">
    <property type="expression patterns" value="Expressed in kidney and 2 other cell types or tissues"/>
</dbReference>
<organism evidence="9 10">
    <name type="scientific">Callithrix jacchus</name>
    <name type="common">White-tufted-ear marmoset</name>
    <name type="synonym">Simia Jacchus</name>
    <dbReference type="NCBI Taxonomy" id="9483"/>
    <lineage>
        <taxon>Eukaryota</taxon>
        <taxon>Metazoa</taxon>
        <taxon>Chordata</taxon>
        <taxon>Craniata</taxon>
        <taxon>Vertebrata</taxon>
        <taxon>Euteleostomi</taxon>
        <taxon>Mammalia</taxon>
        <taxon>Eutheria</taxon>
        <taxon>Euarchontoglires</taxon>
        <taxon>Primates</taxon>
        <taxon>Haplorrhini</taxon>
        <taxon>Platyrrhini</taxon>
        <taxon>Cebidae</taxon>
        <taxon>Callitrichinae</taxon>
        <taxon>Callithrix</taxon>
        <taxon>Callithrix</taxon>
    </lineage>
</organism>
<evidence type="ECO:0000256" key="6">
    <source>
        <dbReference type="PIRSR" id="PIRSR622684-1"/>
    </source>
</evidence>
<dbReference type="FunFam" id="1.10.238.10:FF:000175">
    <property type="entry name" value="Calpain 14"/>
    <property type="match status" value="1"/>
</dbReference>
<evidence type="ECO:0000313" key="10">
    <source>
        <dbReference type="Proteomes" id="UP000008225"/>
    </source>
</evidence>
<dbReference type="PANTHER" id="PTHR10183">
    <property type="entry name" value="CALPAIN"/>
    <property type="match status" value="1"/>
</dbReference>
<dbReference type="GeneTree" id="ENSGT00940000160921"/>
<dbReference type="Ensembl" id="ENSCJAT00000097402.2">
    <property type="protein sequence ID" value="ENSCJAP00000075973.2"/>
    <property type="gene ID" value="ENSCJAG00000003173.5"/>
</dbReference>
<dbReference type="CDD" id="cd00044">
    <property type="entry name" value="CysPc"/>
    <property type="match status" value="1"/>
</dbReference>
<dbReference type="SUPFAM" id="SSF54001">
    <property type="entry name" value="Cysteine proteinases"/>
    <property type="match status" value="1"/>
</dbReference>
<dbReference type="KEGG" id="cjc:100413497"/>
<dbReference type="GO" id="GO:0006508">
    <property type="term" value="P:proteolysis"/>
    <property type="evidence" value="ECO:0007669"/>
    <property type="project" value="UniProtKB-KW"/>
</dbReference>
<feature type="active site" evidence="6 7">
    <location>
        <position position="275"/>
    </location>
</feature>
<feature type="domain" description="Calpain catalytic" evidence="8">
    <location>
        <begin position="34"/>
        <end position="335"/>
    </location>
</feature>
<dbReference type="RefSeq" id="XP_008979173.2">
    <property type="nucleotide sequence ID" value="XM_008980925.4"/>
</dbReference>
<evidence type="ECO:0000256" key="7">
    <source>
        <dbReference type="PROSITE-ProRule" id="PRU00239"/>
    </source>
</evidence>
<keyword evidence="5 7" id="KW-0788">Thiol protease</keyword>
<dbReference type="Gene3D" id="1.10.238.10">
    <property type="entry name" value="EF-hand"/>
    <property type="match status" value="1"/>
</dbReference>
<dbReference type="GeneID" id="100413497"/>
<reference evidence="9" key="2">
    <citation type="submission" date="2025-08" db="UniProtKB">
        <authorList>
            <consortium name="Ensembl"/>
        </authorList>
    </citation>
    <scope>IDENTIFICATION</scope>
</reference>
<accession>A0A5F4WEB2</accession>
<dbReference type="FunFam" id="3.90.70.10:FF:000054">
    <property type="entry name" value="Calpain 14"/>
    <property type="match status" value="1"/>
</dbReference>
<dbReference type="PROSITE" id="PS50203">
    <property type="entry name" value="CALPAIN_CAT"/>
    <property type="match status" value="1"/>
</dbReference>
<dbReference type="Pfam" id="PF21875">
    <property type="entry name" value="CAPN13-like_C_EFh"/>
    <property type="match status" value="1"/>
</dbReference>